<name>A0A9Q3KRY5_9BASI</name>
<reference evidence="2" key="1">
    <citation type="submission" date="2021-03" db="EMBL/GenBank/DDBJ databases">
        <title>Draft genome sequence of rust myrtle Austropuccinia psidii MF-1, a brazilian biotype.</title>
        <authorList>
            <person name="Quecine M.C."/>
            <person name="Pachon D.M.R."/>
            <person name="Bonatelli M.L."/>
            <person name="Correr F.H."/>
            <person name="Franceschini L.M."/>
            <person name="Leite T.F."/>
            <person name="Margarido G.R.A."/>
            <person name="Almeida C.A."/>
            <person name="Ferrarezi J.A."/>
            <person name="Labate C.A."/>
        </authorList>
    </citation>
    <scope>NUCLEOTIDE SEQUENCE</scope>
    <source>
        <strain evidence="2">MF-1</strain>
    </source>
</reference>
<evidence type="ECO:0000256" key="1">
    <source>
        <dbReference type="SAM" id="MobiDB-lite"/>
    </source>
</evidence>
<dbReference type="EMBL" id="AVOT02125784">
    <property type="protein sequence ID" value="MBW0587055.1"/>
    <property type="molecule type" value="Genomic_DNA"/>
</dbReference>
<evidence type="ECO:0000313" key="2">
    <source>
        <dbReference type="EMBL" id="MBW0587055.1"/>
    </source>
</evidence>
<proteinExistence type="predicted"/>
<protein>
    <submittedName>
        <fullName evidence="2">Uncharacterized protein</fullName>
    </submittedName>
</protein>
<feature type="region of interest" description="Disordered" evidence="1">
    <location>
        <begin position="50"/>
        <end position="126"/>
    </location>
</feature>
<accession>A0A9Q3KRY5</accession>
<comment type="caution">
    <text evidence="2">The sequence shown here is derived from an EMBL/GenBank/DDBJ whole genome shotgun (WGS) entry which is preliminary data.</text>
</comment>
<organism evidence="2 3">
    <name type="scientific">Austropuccinia psidii MF-1</name>
    <dbReference type="NCBI Taxonomy" id="1389203"/>
    <lineage>
        <taxon>Eukaryota</taxon>
        <taxon>Fungi</taxon>
        <taxon>Dikarya</taxon>
        <taxon>Basidiomycota</taxon>
        <taxon>Pucciniomycotina</taxon>
        <taxon>Pucciniomycetes</taxon>
        <taxon>Pucciniales</taxon>
        <taxon>Sphaerophragmiaceae</taxon>
        <taxon>Austropuccinia</taxon>
    </lineage>
</organism>
<dbReference type="AlphaFoldDB" id="A0A9Q3KRY5"/>
<gene>
    <name evidence="2" type="ORF">O181_126770</name>
</gene>
<feature type="non-terminal residue" evidence="2">
    <location>
        <position position="126"/>
    </location>
</feature>
<sequence length="126" mass="14141">MNSNSPPLAGQSELADVVSQQLQHIQSLQDQLESRNKSFQLLLKKVEELQVNSTKSRETVNKSQINAKPRSRPEIKNNGQRKASTKKSRDCNTTRAASEPLPRSSPKKSLHQMVTSDTPEGFERTK</sequence>
<keyword evidence="3" id="KW-1185">Reference proteome</keyword>
<evidence type="ECO:0000313" key="3">
    <source>
        <dbReference type="Proteomes" id="UP000765509"/>
    </source>
</evidence>
<dbReference type="Proteomes" id="UP000765509">
    <property type="component" value="Unassembled WGS sequence"/>
</dbReference>